<dbReference type="Proteomes" id="UP000294508">
    <property type="component" value="Unassembled WGS sequence"/>
</dbReference>
<comment type="similarity">
    <text evidence="1">Belongs to the F420H(2)-dependent quinone reductase family.</text>
</comment>
<reference evidence="3 4" key="1">
    <citation type="journal article" date="2015" name="Stand. Genomic Sci.">
        <title>Genomic Encyclopedia of Bacterial and Archaeal Type Strains, Phase III: the genomes of soil and plant-associated and newly described type strains.</title>
        <authorList>
            <person name="Whitman W.B."/>
            <person name="Woyke T."/>
            <person name="Klenk H.P."/>
            <person name="Zhou Y."/>
            <person name="Lilburn T.G."/>
            <person name="Beck B.J."/>
            <person name="De Vos P."/>
            <person name="Vandamme P."/>
            <person name="Eisen J.A."/>
            <person name="Garrity G."/>
            <person name="Hugenholtz P."/>
            <person name="Kyrpides N.C."/>
        </authorList>
    </citation>
    <scope>NUCLEOTIDE SEQUENCE [LARGE SCALE GENOMIC DNA]</scope>
    <source>
        <strain evidence="3 4">VKM Ac-2572</strain>
    </source>
</reference>
<comment type="catalytic activity">
    <reaction evidence="2">
        <text>oxidized coenzyme F420-(gamma-L-Glu)(n) + a quinol + H(+) = reduced coenzyme F420-(gamma-L-Glu)(n) + a quinone</text>
        <dbReference type="Rhea" id="RHEA:39663"/>
        <dbReference type="Rhea" id="RHEA-COMP:12939"/>
        <dbReference type="Rhea" id="RHEA-COMP:14378"/>
        <dbReference type="ChEBI" id="CHEBI:15378"/>
        <dbReference type="ChEBI" id="CHEBI:24646"/>
        <dbReference type="ChEBI" id="CHEBI:132124"/>
        <dbReference type="ChEBI" id="CHEBI:133980"/>
        <dbReference type="ChEBI" id="CHEBI:139511"/>
    </reaction>
</comment>
<proteinExistence type="inferred from homology"/>
<dbReference type="InterPro" id="IPR004378">
    <property type="entry name" value="F420H2_quin_Rdtase"/>
</dbReference>
<dbReference type="GO" id="GO:0005886">
    <property type="term" value="C:plasma membrane"/>
    <property type="evidence" value="ECO:0007669"/>
    <property type="project" value="TreeGrafter"/>
</dbReference>
<evidence type="ECO:0000256" key="2">
    <source>
        <dbReference type="ARBA" id="ARBA00049106"/>
    </source>
</evidence>
<dbReference type="PANTHER" id="PTHR39428:SF3">
    <property type="entry name" value="DEAZAFLAVIN-DEPENDENT NITROREDUCTASE"/>
    <property type="match status" value="1"/>
</dbReference>
<sequence>MIGHMTSNSDDYAPSPTGWVRNQVEKVEAAGTTGAVDIMGMPVVLLTMRGAKSGKLRKVPLMRVEHNGVYAAVASLGGAPKNPVWYYNLKADPKLTLQDGDVTKEYVAREIEGEEYDEWWQRSVAAYPPYAEYQTKTSRKIPQFVLEPVN</sequence>
<dbReference type="InterPro" id="IPR012349">
    <property type="entry name" value="Split_barrel_FMN-bd"/>
</dbReference>
<evidence type="ECO:0000313" key="4">
    <source>
        <dbReference type="Proteomes" id="UP000294508"/>
    </source>
</evidence>
<dbReference type="PANTHER" id="PTHR39428">
    <property type="entry name" value="F420H(2)-DEPENDENT QUINONE REDUCTASE RV1261C"/>
    <property type="match status" value="1"/>
</dbReference>
<protein>
    <submittedName>
        <fullName evidence="3">Deazaflavin-dependent oxidoreductase (Nitroreductase family)</fullName>
    </submittedName>
</protein>
<dbReference type="AlphaFoldDB" id="A0A4R2HXY1"/>
<dbReference type="NCBIfam" id="TIGR00026">
    <property type="entry name" value="hi_GC_TIGR00026"/>
    <property type="match status" value="1"/>
</dbReference>
<keyword evidence="4" id="KW-1185">Reference proteome</keyword>
<dbReference type="GO" id="GO:0016491">
    <property type="term" value="F:oxidoreductase activity"/>
    <property type="evidence" value="ECO:0007669"/>
    <property type="project" value="InterPro"/>
</dbReference>
<dbReference type="Pfam" id="PF04075">
    <property type="entry name" value="F420H2_quin_red"/>
    <property type="match status" value="1"/>
</dbReference>
<name>A0A4R2HXY1_9ACTN</name>
<organism evidence="3 4">
    <name type="scientific">Kribbella steppae</name>
    <dbReference type="NCBI Taxonomy" id="2512223"/>
    <lineage>
        <taxon>Bacteria</taxon>
        <taxon>Bacillati</taxon>
        <taxon>Actinomycetota</taxon>
        <taxon>Actinomycetes</taxon>
        <taxon>Propionibacteriales</taxon>
        <taxon>Kribbellaceae</taxon>
        <taxon>Kribbella</taxon>
    </lineage>
</organism>
<gene>
    <name evidence="3" type="ORF">EV652_101847</name>
</gene>
<evidence type="ECO:0000256" key="1">
    <source>
        <dbReference type="ARBA" id="ARBA00008710"/>
    </source>
</evidence>
<accession>A0A4R2HXY1</accession>
<evidence type="ECO:0000313" key="3">
    <source>
        <dbReference type="EMBL" id="TCO35959.1"/>
    </source>
</evidence>
<dbReference type="Gene3D" id="2.30.110.10">
    <property type="entry name" value="Electron Transport, Fmn-binding Protein, Chain A"/>
    <property type="match status" value="1"/>
</dbReference>
<comment type="caution">
    <text evidence="3">The sequence shown here is derived from an EMBL/GenBank/DDBJ whole genome shotgun (WGS) entry which is preliminary data.</text>
</comment>
<dbReference type="EMBL" id="SLWN01000001">
    <property type="protein sequence ID" value="TCO35959.1"/>
    <property type="molecule type" value="Genomic_DNA"/>
</dbReference>
<dbReference type="GO" id="GO:0070967">
    <property type="term" value="F:coenzyme F420 binding"/>
    <property type="evidence" value="ECO:0007669"/>
    <property type="project" value="TreeGrafter"/>
</dbReference>